<evidence type="ECO:0000256" key="1">
    <source>
        <dbReference type="SAM" id="SignalP"/>
    </source>
</evidence>
<feature type="chain" id="PRO_5012235604" evidence="1">
    <location>
        <begin position="25"/>
        <end position="80"/>
    </location>
</feature>
<dbReference type="AlphaFoldDB" id="A0A1W0X637"/>
<dbReference type="Proteomes" id="UP000192578">
    <property type="component" value="Unassembled WGS sequence"/>
</dbReference>
<evidence type="ECO:0000313" key="2">
    <source>
        <dbReference type="EMBL" id="OQV23026.1"/>
    </source>
</evidence>
<comment type="caution">
    <text evidence="2">The sequence shown here is derived from an EMBL/GenBank/DDBJ whole genome shotgun (WGS) entry which is preliminary data.</text>
</comment>
<keyword evidence="3" id="KW-1185">Reference proteome</keyword>
<accession>A0A1W0X637</accession>
<evidence type="ECO:0000313" key="3">
    <source>
        <dbReference type="Proteomes" id="UP000192578"/>
    </source>
</evidence>
<organism evidence="2 3">
    <name type="scientific">Hypsibius exemplaris</name>
    <name type="common">Freshwater tardigrade</name>
    <dbReference type="NCBI Taxonomy" id="2072580"/>
    <lineage>
        <taxon>Eukaryota</taxon>
        <taxon>Metazoa</taxon>
        <taxon>Ecdysozoa</taxon>
        <taxon>Tardigrada</taxon>
        <taxon>Eutardigrada</taxon>
        <taxon>Parachela</taxon>
        <taxon>Hypsibioidea</taxon>
        <taxon>Hypsibiidae</taxon>
        <taxon>Hypsibius</taxon>
    </lineage>
</organism>
<reference evidence="3" key="1">
    <citation type="submission" date="2017-01" db="EMBL/GenBank/DDBJ databases">
        <title>Comparative genomics of anhydrobiosis in the tardigrade Hypsibius dujardini.</title>
        <authorList>
            <person name="Yoshida Y."/>
            <person name="Koutsovoulos G."/>
            <person name="Laetsch D."/>
            <person name="Stevens L."/>
            <person name="Kumar S."/>
            <person name="Horikawa D."/>
            <person name="Ishino K."/>
            <person name="Komine S."/>
            <person name="Tomita M."/>
            <person name="Blaxter M."/>
            <person name="Arakawa K."/>
        </authorList>
    </citation>
    <scope>NUCLEOTIDE SEQUENCE [LARGE SCALE GENOMIC DNA]</scope>
    <source>
        <strain evidence="3">Z151</strain>
    </source>
</reference>
<proteinExistence type="predicted"/>
<protein>
    <submittedName>
        <fullName evidence="2">Uncharacterized protein</fullName>
    </submittedName>
</protein>
<name>A0A1W0X637_HYPEX</name>
<sequence>MKTIMVALTLVICAVILVSGPADAFGWGRGGWGGDGSNGGYYDALGQWHQREPGNGMPVKGSAIPWSRGAGRGWWQAPFL</sequence>
<keyword evidence="1" id="KW-0732">Signal</keyword>
<gene>
    <name evidence="2" type="ORF">BV898_03075</name>
</gene>
<dbReference type="EMBL" id="MTYJ01000014">
    <property type="protein sequence ID" value="OQV23026.1"/>
    <property type="molecule type" value="Genomic_DNA"/>
</dbReference>
<feature type="signal peptide" evidence="1">
    <location>
        <begin position="1"/>
        <end position="24"/>
    </location>
</feature>